<dbReference type="STRING" id="207949.RED65_02859"/>
<organism evidence="1 2">
    <name type="scientific">Bermanella marisrubri</name>
    <dbReference type="NCBI Taxonomy" id="207949"/>
    <lineage>
        <taxon>Bacteria</taxon>
        <taxon>Pseudomonadati</taxon>
        <taxon>Pseudomonadota</taxon>
        <taxon>Gammaproteobacteria</taxon>
        <taxon>Oceanospirillales</taxon>
        <taxon>Oceanospirillaceae</taxon>
        <taxon>Bermanella</taxon>
    </lineage>
</organism>
<evidence type="ECO:0000313" key="1">
    <source>
        <dbReference type="EMBL" id="EAT11576.1"/>
    </source>
</evidence>
<proteinExistence type="predicted"/>
<accession>Q1MZY7</accession>
<dbReference type="HOGENOM" id="CLU_091717_0_0_6"/>
<dbReference type="Proteomes" id="UP000004263">
    <property type="component" value="Unassembled WGS sequence"/>
</dbReference>
<keyword evidence="2" id="KW-1185">Reference proteome</keyword>
<dbReference type="RefSeq" id="WP_007019187.1">
    <property type="nucleotide sequence ID" value="NZ_CH724121.1"/>
</dbReference>
<dbReference type="AlphaFoldDB" id="Q1MZY7"/>
<sequence>MEYADLNFETLKSSLKEKRGELSETHATRLHRAISWLKCAEEQSENPDLQLISLWIAFNACYAVDEGGSESLAEQFAFQRFVSKLVRHDQSQAIYACLWQTYSGPVKALIKNPYVYHGFWLAKRRDIEDESWSEQFDRSSVEALNFLSRQNVEGLLGIVLDRLFVLRNQVIHGGATYQSQINRTQVSDGVKLLGALVPTVLEIMLDTPEEDWGDIYYPVINQ</sequence>
<evidence type="ECO:0000313" key="2">
    <source>
        <dbReference type="Proteomes" id="UP000004263"/>
    </source>
</evidence>
<gene>
    <name evidence="1" type="ORF">RED65_02859</name>
</gene>
<dbReference type="EMBL" id="AAQH01000016">
    <property type="protein sequence ID" value="EAT11576.1"/>
    <property type="molecule type" value="Genomic_DNA"/>
</dbReference>
<protein>
    <submittedName>
        <fullName evidence="1">Uncharacterized protein</fullName>
    </submittedName>
</protein>
<reference evidence="1 2" key="1">
    <citation type="submission" date="2006-03" db="EMBL/GenBank/DDBJ databases">
        <authorList>
            <person name="Pinhassi J."/>
            <person name="Pedros-Alio C."/>
            <person name="Ferriera S."/>
            <person name="Johnson J."/>
            <person name="Kravitz S."/>
            <person name="Halpern A."/>
            <person name="Remington K."/>
            <person name="Beeson K."/>
            <person name="Tran B."/>
            <person name="Rogers Y.-H."/>
            <person name="Friedman R."/>
            <person name="Venter J.C."/>
        </authorList>
    </citation>
    <scope>NUCLEOTIDE SEQUENCE [LARGE SCALE GENOMIC DNA]</scope>
    <source>
        <strain evidence="1 2">RED65</strain>
    </source>
</reference>
<name>Q1MZY7_9GAMM</name>
<comment type="caution">
    <text evidence="1">The sequence shown here is derived from an EMBL/GenBank/DDBJ whole genome shotgun (WGS) entry which is preliminary data.</text>
</comment>
<dbReference type="OrthoDB" id="1425096at2"/>